<dbReference type="KEGG" id="srd:SD10_16650"/>
<accession>A0A0E3ZVU0</accession>
<keyword evidence="1" id="KW-0732">Signal</keyword>
<evidence type="ECO:0000313" key="2">
    <source>
        <dbReference type="EMBL" id="AKD56289.1"/>
    </source>
</evidence>
<feature type="signal peptide" evidence="1">
    <location>
        <begin position="1"/>
        <end position="20"/>
    </location>
</feature>
<sequence>MHKRIVLLASLLTFSVFLGACHSDEETVKETENEVFAIHDEVMPKIDDIMKLRKQLKKRITSLDSLKAGGSAAATLRTDEEKEQASRLHRNLDVADSLMMDWMGHYNGDTLAKLSSDDALRYLNGQKDQITDVKTKVNTSIEQARQFLGKK</sequence>
<dbReference type="HOGENOM" id="CLU_138484_1_0_10"/>
<dbReference type="PATRIC" id="fig|1379870.5.peg.3614"/>
<dbReference type="STRING" id="1379870.SD10_16650"/>
<gene>
    <name evidence="2" type="ORF">SD10_16650</name>
</gene>
<proteinExistence type="predicted"/>
<feature type="chain" id="PRO_5002417324" evidence="1">
    <location>
        <begin position="21"/>
        <end position="151"/>
    </location>
</feature>
<protein>
    <submittedName>
        <fullName evidence="2">Viral A-type inclusion protein</fullName>
    </submittedName>
</protein>
<keyword evidence="3" id="KW-1185">Reference proteome</keyword>
<dbReference type="AlphaFoldDB" id="A0A0E3ZVU0"/>
<reference evidence="2 3" key="1">
    <citation type="journal article" date="2014" name="Curr. Microbiol.">
        <title>Spirosoma radiotolerans sp. nov., a gamma-radiation-resistant bacterium isolated from gamma ray-irradiated soil.</title>
        <authorList>
            <person name="Lee J.J."/>
            <person name="Srinivasan S."/>
            <person name="Lim S."/>
            <person name="Joe M."/>
            <person name="Im S."/>
            <person name="Bae S.I."/>
            <person name="Park K.R."/>
            <person name="Han J.H."/>
            <person name="Park S.H."/>
            <person name="Joo B.M."/>
            <person name="Park S.J."/>
            <person name="Kim M.K."/>
        </authorList>
    </citation>
    <scope>NUCLEOTIDE SEQUENCE [LARGE SCALE GENOMIC DNA]</scope>
    <source>
        <strain evidence="2 3">DG5A</strain>
    </source>
</reference>
<dbReference type="Proteomes" id="UP000033054">
    <property type="component" value="Chromosome"/>
</dbReference>
<dbReference type="RefSeq" id="WP_046575233.1">
    <property type="nucleotide sequence ID" value="NZ_CP010429.1"/>
</dbReference>
<name>A0A0E3ZVU0_9BACT</name>
<dbReference type="PROSITE" id="PS51257">
    <property type="entry name" value="PROKAR_LIPOPROTEIN"/>
    <property type="match status" value="1"/>
</dbReference>
<evidence type="ECO:0000256" key="1">
    <source>
        <dbReference type="SAM" id="SignalP"/>
    </source>
</evidence>
<organism evidence="2 3">
    <name type="scientific">Spirosoma radiotolerans</name>
    <dbReference type="NCBI Taxonomy" id="1379870"/>
    <lineage>
        <taxon>Bacteria</taxon>
        <taxon>Pseudomonadati</taxon>
        <taxon>Bacteroidota</taxon>
        <taxon>Cytophagia</taxon>
        <taxon>Cytophagales</taxon>
        <taxon>Cytophagaceae</taxon>
        <taxon>Spirosoma</taxon>
    </lineage>
</organism>
<evidence type="ECO:0000313" key="3">
    <source>
        <dbReference type="Proteomes" id="UP000033054"/>
    </source>
</evidence>
<dbReference type="EMBL" id="CP010429">
    <property type="protein sequence ID" value="AKD56289.1"/>
    <property type="molecule type" value="Genomic_DNA"/>
</dbReference>
<dbReference type="OrthoDB" id="1436925at2"/>